<evidence type="ECO:0000313" key="4">
    <source>
        <dbReference type="Proteomes" id="UP001299876"/>
    </source>
</evidence>
<proteinExistence type="predicted"/>
<dbReference type="Proteomes" id="UP001299876">
    <property type="component" value="Unassembled WGS sequence"/>
</dbReference>
<dbReference type="Pfam" id="PF21247">
    <property type="entry name" value="Fic-like_C"/>
    <property type="match status" value="1"/>
</dbReference>
<organism evidence="3 4">
    <name type="scientific">Pseudomonas violetae</name>
    <dbReference type="NCBI Taxonomy" id="2915813"/>
    <lineage>
        <taxon>Bacteria</taxon>
        <taxon>Pseudomonadati</taxon>
        <taxon>Pseudomonadota</taxon>
        <taxon>Gammaproteobacteria</taxon>
        <taxon>Pseudomonadales</taxon>
        <taxon>Pseudomonadaceae</taxon>
        <taxon>Pseudomonas</taxon>
    </lineage>
</organism>
<protein>
    <recommendedName>
        <fullName evidence="2">Filamentation induced by cAMP protein Fic-like C-terminal domain-containing protein</fullName>
    </recommendedName>
</protein>
<reference evidence="3 4" key="1">
    <citation type="submission" date="2022-02" db="EMBL/GenBank/DDBJ databases">
        <title>Comparative genomics of the first Antarctic Pseudomonas spp. capable of biotransforming 2,4,6-Trinitrotoluene.</title>
        <authorList>
            <person name="Cabrera M.A."/>
            <person name="Marquez S.L."/>
            <person name="Perez-Donoso J.M."/>
        </authorList>
    </citation>
    <scope>NUCLEOTIDE SEQUENCE [LARGE SCALE GENOMIC DNA]</scope>
    <source>
        <strain evidence="3 4">TNT19</strain>
    </source>
</reference>
<dbReference type="InterPro" id="IPR049514">
    <property type="entry name" value="Fic-like_C"/>
</dbReference>
<keyword evidence="4" id="KW-1185">Reference proteome</keyword>
<comment type="caution">
    <text evidence="3">The sequence shown here is derived from an EMBL/GenBank/DDBJ whole genome shotgun (WGS) entry which is preliminary data.</text>
</comment>
<evidence type="ECO:0000256" key="1">
    <source>
        <dbReference type="SAM" id="MobiDB-lite"/>
    </source>
</evidence>
<feature type="region of interest" description="Disordered" evidence="1">
    <location>
        <begin position="78"/>
        <end position="108"/>
    </location>
</feature>
<gene>
    <name evidence="3" type="ORF">L9059_29920</name>
</gene>
<accession>A0ABT0F9G8</accession>
<evidence type="ECO:0000313" key="3">
    <source>
        <dbReference type="EMBL" id="MCK1794322.1"/>
    </source>
</evidence>
<evidence type="ECO:0000259" key="2">
    <source>
        <dbReference type="Pfam" id="PF21247"/>
    </source>
</evidence>
<feature type="domain" description="Filamentation induced by cAMP protein Fic-like C-terminal" evidence="2">
    <location>
        <begin position="49"/>
        <end position="95"/>
    </location>
</feature>
<name>A0ABT0F9G8_9PSED</name>
<sequence length="108" mass="11973">MSRYQPPLTLTTKMLGLIGRFRQAGLGIYRGEKLVHRAPPPSRVSHLMDDLLAALALVHKATFRANYLKPALASGLIEMTDPDSPRSPAQRYRLTETGERAAALHKPK</sequence>
<dbReference type="EMBL" id="JAKNRW010000066">
    <property type="protein sequence ID" value="MCK1794322.1"/>
    <property type="molecule type" value="Genomic_DNA"/>
</dbReference>